<evidence type="ECO:0000256" key="4">
    <source>
        <dbReference type="ARBA" id="ARBA00017168"/>
    </source>
</evidence>
<evidence type="ECO:0000256" key="9">
    <source>
        <dbReference type="ARBA" id="ARBA00022703"/>
    </source>
</evidence>
<evidence type="ECO:0000256" key="12">
    <source>
        <dbReference type="ARBA" id="ARBA00022840"/>
    </source>
</evidence>
<keyword evidence="7" id="KW-0597">Phosphoprotein</keyword>
<evidence type="ECO:0000256" key="15">
    <source>
        <dbReference type="ARBA" id="ARBA00023306"/>
    </source>
</evidence>
<dbReference type="GO" id="GO:0004674">
    <property type="term" value="F:protein serine/threonine kinase activity"/>
    <property type="evidence" value="ECO:0000318"/>
    <property type="project" value="GO_Central"/>
</dbReference>
<evidence type="ECO:0000256" key="17">
    <source>
        <dbReference type="ARBA" id="ARBA00048679"/>
    </source>
</evidence>
<dbReference type="InterPro" id="IPR000719">
    <property type="entry name" value="Prot_kinase_dom"/>
</dbReference>
<dbReference type="FunCoup" id="A0A7M7RCF4">
    <property type="interactions" value="710"/>
</dbReference>
<dbReference type="PROSITE" id="PS50011">
    <property type="entry name" value="PROTEIN_KINASE_DOM"/>
    <property type="match status" value="1"/>
</dbReference>
<dbReference type="SUPFAM" id="SSF103243">
    <property type="entry name" value="KA1-like"/>
    <property type="match status" value="1"/>
</dbReference>
<evidence type="ECO:0000313" key="22">
    <source>
        <dbReference type="EnsemblMetazoa" id="XP_781767"/>
    </source>
</evidence>
<keyword evidence="10 18" id="KW-0547">Nucleotide-binding</keyword>
<evidence type="ECO:0000256" key="3">
    <source>
        <dbReference type="ARBA" id="ARBA00012513"/>
    </source>
</evidence>
<dbReference type="GO" id="GO:0005886">
    <property type="term" value="C:plasma membrane"/>
    <property type="evidence" value="ECO:0007669"/>
    <property type="project" value="UniProtKB-SubCell"/>
</dbReference>
<comment type="subcellular location">
    <subcellularLocation>
        <location evidence="1">Cell membrane</location>
        <topology evidence="1">Peripheral membrane protein</topology>
    </subcellularLocation>
</comment>
<dbReference type="AlphaFoldDB" id="A0A7M7RCF4"/>
<dbReference type="SMART" id="SM00220">
    <property type="entry name" value="S_TKc"/>
    <property type="match status" value="1"/>
</dbReference>
<dbReference type="Pfam" id="PF00069">
    <property type="entry name" value="Pkinase"/>
    <property type="match status" value="1"/>
</dbReference>
<evidence type="ECO:0000256" key="19">
    <source>
        <dbReference type="SAM" id="MobiDB-lite"/>
    </source>
</evidence>
<dbReference type="OMA" id="NVCTPKS"/>
<dbReference type="GO" id="GO:0008289">
    <property type="term" value="F:lipid binding"/>
    <property type="evidence" value="ECO:0007669"/>
    <property type="project" value="UniProtKB-KW"/>
</dbReference>
<name>A0A7M7RCF4_STRPU</name>
<dbReference type="GO" id="GO:0006915">
    <property type="term" value="P:apoptotic process"/>
    <property type="evidence" value="ECO:0007669"/>
    <property type="project" value="UniProtKB-KW"/>
</dbReference>
<dbReference type="EC" id="2.7.11.1" evidence="3"/>
<dbReference type="PROSITE" id="PS00107">
    <property type="entry name" value="PROTEIN_KINASE_ATP"/>
    <property type="match status" value="1"/>
</dbReference>
<evidence type="ECO:0000256" key="7">
    <source>
        <dbReference type="ARBA" id="ARBA00022553"/>
    </source>
</evidence>
<sequence length="717" mass="81397">MRGQILLKPPEIALNGVRQTAMDSDWNEIKHRYHLKETIGSGGFAKVKLATHLLSGQKVAIKIMDKHALGDDLPRVKTEIKAMKELVHQHICTLYEVVETKNKIFMVIEFCPGGELFDYIVAKDRLKEAEARGFFRQIIAAVAFIHNEGYAHRDLKPENLLLDEDQSLKLIDFGLAAKPKGGMKDHLETCCGSPAYAAPELVSGKEYIGSEADIWSMGVLLYALLCGFLPFDDDNVSLLYRKILSGVYEEPPWLSVETKELLRHMLQVNPTKRIKMKELIIHPWVVQAFGSPVDWESKCEKNQLNLDCITEMAMHYGKSKKDITSTLKQWKYDHMTATYFILLAAKYRGKTVRLPMANRPLTEKNQTDSAMRFHHHHHQHHNPHNHHDNLEPPTSSPYMFSSMEDGLEDEESYIITSSPHRRTASERRHSGDRRRPRSSQNPRDRPVSTNLDGTYVKPGDLLGEDTYMVHTPLVSGKENHRDNEGFVKPVGLPLKTPVRRRSKSDAKEKASQKARGAALKQPVVPTLSLPPVVTPSRSMDGDLNRLSVNSARSTGAFDIQKAVSMEDSLDRVMMEDGDIKRHGISGSAKKIFGSFEKGIDKMIDLLSPRRRSTAGIDEPRKVKALYNVSTTSTLPADIVVERLKEGLMYSDIDSYKQKGYTLRCKKQDSKGKTVLSFDMEVCRLPQMEMVGIRRKRLKGDTWEYKRMCQTILEHSRL</sequence>
<keyword evidence="11" id="KW-0418">Kinase</keyword>
<proteinExistence type="inferred from homology"/>
<feature type="region of interest" description="Disordered" evidence="19">
    <location>
        <begin position="414"/>
        <end position="459"/>
    </location>
</feature>
<dbReference type="GO" id="GO:0035556">
    <property type="term" value="P:intracellular signal transduction"/>
    <property type="evidence" value="ECO:0000318"/>
    <property type="project" value="GO_Central"/>
</dbReference>
<feature type="compositionally biased region" description="Basic residues" evidence="19">
    <location>
        <begin position="372"/>
        <end position="384"/>
    </location>
</feature>
<evidence type="ECO:0000313" key="23">
    <source>
        <dbReference type="Proteomes" id="UP000007110"/>
    </source>
</evidence>
<comment type="similarity">
    <text evidence="2">Belongs to the protein kinase superfamily. CAMK Ser/Thr protein kinase family. SNF1 subfamily.</text>
</comment>
<dbReference type="PROSITE" id="PS50032">
    <property type="entry name" value="KA1"/>
    <property type="match status" value="1"/>
</dbReference>
<dbReference type="PANTHER" id="PTHR24346">
    <property type="entry name" value="MAP/MICROTUBULE AFFINITY-REGULATING KINASE"/>
    <property type="match status" value="1"/>
</dbReference>
<dbReference type="EnsemblMetazoa" id="XM_776674">
    <property type="protein sequence ID" value="XP_781767"/>
    <property type="gene ID" value="LOC576359"/>
</dbReference>
<organism evidence="22 23">
    <name type="scientific">Strongylocentrotus purpuratus</name>
    <name type="common">Purple sea urchin</name>
    <dbReference type="NCBI Taxonomy" id="7668"/>
    <lineage>
        <taxon>Eukaryota</taxon>
        <taxon>Metazoa</taxon>
        <taxon>Echinodermata</taxon>
        <taxon>Eleutherozoa</taxon>
        <taxon>Echinozoa</taxon>
        <taxon>Echinoidea</taxon>
        <taxon>Euechinoidea</taxon>
        <taxon>Echinacea</taxon>
        <taxon>Camarodonta</taxon>
        <taxon>Echinidea</taxon>
        <taxon>Strongylocentrotidae</taxon>
        <taxon>Strongylocentrotus</taxon>
    </lineage>
</organism>
<dbReference type="InterPro" id="IPR048637">
    <property type="entry name" value="MELK_UBA"/>
</dbReference>
<dbReference type="InterPro" id="IPR008271">
    <property type="entry name" value="Ser/Thr_kinase_AS"/>
</dbReference>
<evidence type="ECO:0000256" key="18">
    <source>
        <dbReference type="PROSITE-ProRule" id="PRU10141"/>
    </source>
</evidence>
<comment type="catalytic activity">
    <reaction evidence="17">
        <text>L-seryl-[protein] + ATP = O-phospho-L-seryl-[protein] + ADP + H(+)</text>
        <dbReference type="Rhea" id="RHEA:17989"/>
        <dbReference type="Rhea" id="RHEA-COMP:9863"/>
        <dbReference type="Rhea" id="RHEA-COMP:11604"/>
        <dbReference type="ChEBI" id="CHEBI:15378"/>
        <dbReference type="ChEBI" id="CHEBI:29999"/>
        <dbReference type="ChEBI" id="CHEBI:30616"/>
        <dbReference type="ChEBI" id="CHEBI:83421"/>
        <dbReference type="ChEBI" id="CHEBI:456216"/>
        <dbReference type="EC" id="2.7.11.1"/>
    </reaction>
</comment>
<dbReference type="CDD" id="cd14341">
    <property type="entry name" value="UBA_MELK"/>
    <property type="match status" value="1"/>
</dbReference>
<keyword evidence="14" id="KW-0472">Membrane</keyword>
<reference evidence="22" key="2">
    <citation type="submission" date="2021-01" db="UniProtKB">
        <authorList>
            <consortium name="EnsemblMetazoa"/>
        </authorList>
    </citation>
    <scope>IDENTIFICATION</scope>
</reference>
<dbReference type="InterPro" id="IPR017441">
    <property type="entry name" value="Protein_kinase_ATP_BS"/>
</dbReference>
<dbReference type="Proteomes" id="UP000007110">
    <property type="component" value="Unassembled WGS sequence"/>
</dbReference>
<keyword evidence="12 18" id="KW-0067">ATP-binding</keyword>
<dbReference type="Gene3D" id="3.30.310.80">
    <property type="entry name" value="Kinase associated domain 1, KA1"/>
    <property type="match status" value="1"/>
</dbReference>
<dbReference type="CDD" id="cd12198">
    <property type="entry name" value="MELK_C"/>
    <property type="match status" value="1"/>
</dbReference>
<dbReference type="CTD" id="9833"/>
<evidence type="ECO:0000256" key="11">
    <source>
        <dbReference type="ARBA" id="ARBA00022777"/>
    </source>
</evidence>
<reference evidence="23" key="1">
    <citation type="submission" date="2015-02" db="EMBL/GenBank/DDBJ databases">
        <title>Genome sequencing for Strongylocentrotus purpuratus.</title>
        <authorList>
            <person name="Murali S."/>
            <person name="Liu Y."/>
            <person name="Vee V."/>
            <person name="English A."/>
            <person name="Wang M."/>
            <person name="Skinner E."/>
            <person name="Han Y."/>
            <person name="Muzny D.M."/>
            <person name="Worley K.C."/>
            <person name="Gibbs R.A."/>
        </authorList>
    </citation>
    <scope>NUCLEOTIDE SEQUENCE</scope>
</reference>
<dbReference type="GeneID" id="576359"/>
<keyword evidence="6" id="KW-0723">Serine/threonine-protein kinase</keyword>
<feature type="binding site" evidence="18">
    <location>
        <position position="62"/>
    </location>
    <ligand>
        <name>ATP</name>
        <dbReference type="ChEBI" id="CHEBI:30616"/>
    </ligand>
</feature>
<dbReference type="KEGG" id="spu:576359"/>
<keyword evidence="8" id="KW-0808">Transferase</keyword>
<evidence type="ECO:0000259" key="20">
    <source>
        <dbReference type="PROSITE" id="PS50011"/>
    </source>
</evidence>
<evidence type="ECO:0000256" key="8">
    <source>
        <dbReference type="ARBA" id="ARBA00022679"/>
    </source>
</evidence>
<dbReference type="GO" id="GO:0005524">
    <property type="term" value="F:ATP binding"/>
    <property type="evidence" value="ECO:0007669"/>
    <property type="project" value="UniProtKB-UniRule"/>
</dbReference>
<evidence type="ECO:0000256" key="10">
    <source>
        <dbReference type="ARBA" id="ARBA00022741"/>
    </source>
</evidence>
<dbReference type="InterPro" id="IPR034673">
    <property type="entry name" value="MELK"/>
</dbReference>
<dbReference type="FunFam" id="1.10.510.10:FF:000901">
    <property type="entry name" value="Maternal embryonic leucine zipper kinase"/>
    <property type="match status" value="1"/>
</dbReference>
<keyword evidence="23" id="KW-1185">Reference proteome</keyword>
<dbReference type="GO" id="GO:0005737">
    <property type="term" value="C:cytoplasm"/>
    <property type="evidence" value="ECO:0000318"/>
    <property type="project" value="GO_Central"/>
</dbReference>
<evidence type="ECO:0000259" key="21">
    <source>
        <dbReference type="PROSITE" id="PS50032"/>
    </source>
</evidence>
<dbReference type="CDD" id="cd14078">
    <property type="entry name" value="STKc_MELK"/>
    <property type="match status" value="1"/>
</dbReference>
<dbReference type="OrthoDB" id="193931at2759"/>
<comment type="catalytic activity">
    <reaction evidence="16">
        <text>L-threonyl-[protein] + ATP = O-phospho-L-threonyl-[protein] + ADP + H(+)</text>
        <dbReference type="Rhea" id="RHEA:46608"/>
        <dbReference type="Rhea" id="RHEA-COMP:11060"/>
        <dbReference type="Rhea" id="RHEA-COMP:11605"/>
        <dbReference type="ChEBI" id="CHEBI:15378"/>
        <dbReference type="ChEBI" id="CHEBI:30013"/>
        <dbReference type="ChEBI" id="CHEBI:30616"/>
        <dbReference type="ChEBI" id="CHEBI:61977"/>
        <dbReference type="ChEBI" id="CHEBI:456216"/>
        <dbReference type="EC" id="2.7.11.1"/>
    </reaction>
</comment>
<dbReference type="InterPro" id="IPR001772">
    <property type="entry name" value="KA1_dom"/>
</dbReference>
<dbReference type="Pfam" id="PF21594">
    <property type="entry name" value="UBA_MELK"/>
    <property type="match status" value="1"/>
</dbReference>
<keyword evidence="9" id="KW-0053">Apoptosis</keyword>
<evidence type="ECO:0000256" key="13">
    <source>
        <dbReference type="ARBA" id="ARBA00023121"/>
    </source>
</evidence>
<accession>A0A7M7RCF4</accession>
<feature type="domain" description="KA1" evidence="21">
    <location>
        <begin position="668"/>
        <end position="717"/>
    </location>
</feature>
<keyword evidence="13" id="KW-0446">Lipid-binding</keyword>
<feature type="region of interest" description="Disordered" evidence="19">
    <location>
        <begin position="372"/>
        <end position="402"/>
    </location>
</feature>
<dbReference type="RefSeq" id="XP_781767.3">
    <property type="nucleotide sequence ID" value="XM_776674.5"/>
</dbReference>
<evidence type="ECO:0000256" key="14">
    <source>
        <dbReference type="ARBA" id="ARBA00023136"/>
    </source>
</evidence>
<keyword evidence="5" id="KW-1003">Cell membrane</keyword>
<dbReference type="FunFam" id="3.30.200.20:FF:000003">
    <property type="entry name" value="Non-specific serine/threonine protein kinase"/>
    <property type="match status" value="1"/>
</dbReference>
<evidence type="ECO:0000256" key="2">
    <source>
        <dbReference type="ARBA" id="ARBA00006234"/>
    </source>
</evidence>
<dbReference type="SUPFAM" id="SSF56112">
    <property type="entry name" value="Protein kinase-like (PK-like)"/>
    <property type="match status" value="1"/>
</dbReference>
<evidence type="ECO:0000256" key="5">
    <source>
        <dbReference type="ARBA" id="ARBA00022475"/>
    </source>
</evidence>
<evidence type="ECO:0000256" key="1">
    <source>
        <dbReference type="ARBA" id="ARBA00004202"/>
    </source>
</evidence>
<keyword evidence="15" id="KW-0131">Cell cycle</keyword>
<dbReference type="Gene3D" id="1.10.510.10">
    <property type="entry name" value="Transferase(Phosphotransferase) domain 1"/>
    <property type="match status" value="1"/>
</dbReference>
<dbReference type="PROSITE" id="PS00108">
    <property type="entry name" value="PROTEIN_KINASE_ST"/>
    <property type="match status" value="1"/>
</dbReference>
<dbReference type="InParanoid" id="A0A7M7RCF4"/>
<dbReference type="FunFam" id="3.30.310.80:FF:000011">
    <property type="entry name" value="Non-specific serine/threonine protein kinase"/>
    <property type="match status" value="1"/>
</dbReference>
<dbReference type="Pfam" id="PF02149">
    <property type="entry name" value="KA1"/>
    <property type="match status" value="1"/>
</dbReference>
<evidence type="ECO:0000256" key="16">
    <source>
        <dbReference type="ARBA" id="ARBA00047899"/>
    </source>
</evidence>
<feature type="domain" description="Protein kinase" evidence="20">
    <location>
        <begin position="33"/>
        <end position="285"/>
    </location>
</feature>
<feature type="region of interest" description="Disordered" evidence="19">
    <location>
        <begin position="499"/>
        <end position="520"/>
    </location>
</feature>
<protein>
    <recommendedName>
        <fullName evidence="4">Maternal embryonic leucine zipper kinase</fullName>
        <ecNumber evidence="3">2.7.11.1</ecNumber>
    </recommendedName>
</protein>
<dbReference type="InterPro" id="IPR011009">
    <property type="entry name" value="Kinase-like_dom_sf"/>
</dbReference>
<evidence type="ECO:0000256" key="6">
    <source>
        <dbReference type="ARBA" id="ARBA00022527"/>
    </source>
</evidence>
<dbReference type="InterPro" id="IPR028375">
    <property type="entry name" value="KA1/Ssp2_C"/>
</dbReference>
<dbReference type="PANTHER" id="PTHR24346:SF30">
    <property type="entry name" value="MATERNAL EMBRYONIC LEUCINE ZIPPER KINASE"/>
    <property type="match status" value="1"/>
</dbReference>